<evidence type="ECO:0000313" key="1">
    <source>
        <dbReference type="EMBL" id="PIL26109.1"/>
    </source>
</evidence>
<dbReference type="Proteomes" id="UP000230002">
    <property type="component" value="Unassembled WGS sequence"/>
</dbReference>
<proteinExistence type="predicted"/>
<dbReference type="OrthoDB" id="10512859at2759"/>
<gene>
    <name evidence="1" type="ORF">GSI_11863</name>
</gene>
<accession>A0A2G8RX64</accession>
<reference evidence="1 2" key="1">
    <citation type="journal article" date="2015" name="Sci. Rep.">
        <title>Chromosome-level genome map provides insights into diverse defense mechanisms in the medicinal fungus Ganoderma sinense.</title>
        <authorList>
            <person name="Zhu Y."/>
            <person name="Xu J."/>
            <person name="Sun C."/>
            <person name="Zhou S."/>
            <person name="Xu H."/>
            <person name="Nelson D.R."/>
            <person name="Qian J."/>
            <person name="Song J."/>
            <person name="Luo H."/>
            <person name="Xiang L."/>
            <person name="Li Y."/>
            <person name="Xu Z."/>
            <person name="Ji A."/>
            <person name="Wang L."/>
            <person name="Lu S."/>
            <person name="Hayward A."/>
            <person name="Sun W."/>
            <person name="Li X."/>
            <person name="Schwartz D.C."/>
            <person name="Wang Y."/>
            <person name="Chen S."/>
        </authorList>
    </citation>
    <scope>NUCLEOTIDE SEQUENCE [LARGE SCALE GENOMIC DNA]</scope>
    <source>
        <strain evidence="1 2">ZZ0214-1</strain>
    </source>
</reference>
<keyword evidence="2" id="KW-1185">Reference proteome</keyword>
<dbReference type="AlphaFoldDB" id="A0A2G8RX64"/>
<comment type="caution">
    <text evidence="1">The sequence shown here is derived from an EMBL/GenBank/DDBJ whole genome shotgun (WGS) entry which is preliminary data.</text>
</comment>
<evidence type="ECO:0000313" key="2">
    <source>
        <dbReference type="Proteomes" id="UP000230002"/>
    </source>
</evidence>
<protein>
    <recommendedName>
        <fullName evidence="3">Pheromone</fullName>
    </recommendedName>
</protein>
<name>A0A2G8RX64_9APHY</name>
<evidence type="ECO:0008006" key="3">
    <source>
        <dbReference type="Google" id="ProtNLM"/>
    </source>
</evidence>
<dbReference type="EMBL" id="AYKW01000045">
    <property type="protein sequence ID" value="PIL26109.1"/>
    <property type="molecule type" value="Genomic_DNA"/>
</dbReference>
<sequence>MDTFDFVFTAPDVSPPGLPSALLSASSPMDSLVAPVVVDATDMPDVDLEQAPADFDHRSSGFGAYCVIG</sequence>
<organism evidence="1 2">
    <name type="scientific">Ganoderma sinense ZZ0214-1</name>
    <dbReference type="NCBI Taxonomy" id="1077348"/>
    <lineage>
        <taxon>Eukaryota</taxon>
        <taxon>Fungi</taxon>
        <taxon>Dikarya</taxon>
        <taxon>Basidiomycota</taxon>
        <taxon>Agaricomycotina</taxon>
        <taxon>Agaricomycetes</taxon>
        <taxon>Polyporales</taxon>
        <taxon>Polyporaceae</taxon>
        <taxon>Ganoderma</taxon>
    </lineage>
</organism>